<evidence type="ECO:0000256" key="7">
    <source>
        <dbReference type="ARBA" id="ARBA00022801"/>
    </source>
</evidence>
<dbReference type="Gene3D" id="3.30.420.10">
    <property type="entry name" value="Ribonuclease H-like superfamily/Ribonuclease H"/>
    <property type="match status" value="1"/>
</dbReference>
<dbReference type="Proteomes" id="UP001175228">
    <property type="component" value="Unassembled WGS sequence"/>
</dbReference>
<dbReference type="SUPFAM" id="SSF53098">
    <property type="entry name" value="Ribonuclease H-like"/>
    <property type="match status" value="1"/>
</dbReference>
<feature type="compositionally biased region" description="Basic and acidic residues" evidence="8">
    <location>
        <begin position="39"/>
        <end position="51"/>
    </location>
</feature>
<evidence type="ECO:0000256" key="1">
    <source>
        <dbReference type="ARBA" id="ARBA00000077"/>
    </source>
</evidence>
<dbReference type="GO" id="GO:0046872">
    <property type="term" value="F:metal ion binding"/>
    <property type="evidence" value="ECO:0007669"/>
    <property type="project" value="UniProtKB-KW"/>
</dbReference>
<dbReference type="PANTHER" id="PTHR10642">
    <property type="entry name" value="RIBONUCLEASE H1"/>
    <property type="match status" value="1"/>
</dbReference>
<gene>
    <name evidence="10" type="ORF">EDD18DRAFT_1277935</name>
</gene>
<evidence type="ECO:0000256" key="6">
    <source>
        <dbReference type="ARBA" id="ARBA00022759"/>
    </source>
</evidence>
<dbReference type="Pfam" id="PF00075">
    <property type="entry name" value="RNase_H"/>
    <property type="match status" value="1"/>
</dbReference>
<feature type="domain" description="RNase H type-1" evidence="9">
    <location>
        <begin position="93"/>
        <end position="238"/>
    </location>
</feature>
<dbReference type="InterPro" id="IPR002156">
    <property type="entry name" value="RNaseH_domain"/>
</dbReference>
<keyword evidence="4" id="KW-0540">Nuclease</keyword>
<evidence type="ECO:0000256" key="3">
    <source>
        <dbReference type="ARBA" id="ARBA00012180"/>
    </source>
</evidence>
<protein>
    <recommendedName>
        <fullName evidence="3">ribonuclease H</fullName>
        <ecNumber evidence="3">3.1.26.4</ecNumber>
    </recommendedName>
</protein>
<sequence length="527" mass="59971">MRRVAGHQSRLSSSLPQKWNPLHAQPEDTELPLETGDENGGRQDSGQEHTFNKNLTDQGSIADAFRIFTEGKVCNELPPPKIEWETSDYGDPIDLPQTIYTVGGCTNNGDEIAMASAGVWFGPNDAHNESIRIPKSLGKLTTPRKVKFLDTYVATKKADETQPLEIISDSKTMIAATTTHLTKNENNGWIGVADADAHRALVASMRERQSQTTLQWVKGHSGNEGNKEADKLATEGLAKEHPDNVEFIIEPTYTVTGAKLSTMTQATTYKAIKISKARNRNKTYRKQMQRRRTRINLERTGSAIEDLTGRQPPERLIRTGLRHKDFSKSVKQFLWMTMHDAYKVGTWWENKPGYEQRGRCAICNQTESMEHILFECEAPGQSQVWRIARKLWRRKKLSFPDLSFADLLATPFLRLQDENKKDLREDTRLVRIVITEAAHLIWRLRNERVIQREGNQMATDREIENKLLYVLNDRFQMDLATLKKKNARKRGISKETVLKTWGGMIKDERDLPEDWTGTAGVLVGMAS</sequence>
<reference evidence="10" key="1">
    <citation type="submission" date="2023-06" db="EMBL/GenBank/DDBJ databases">
        <authorList>
            <consortium name="Lawrence Berkeley National Laboratory"/>
            <person name="Ahrendt S."/>
            <person name="Sahu N."/>
            <person name="Indic B."/>
            <person name="Wong-Bajracharya J."/>
            <person name="Merenyi Z."/>
            <person name="Ke H.-M."/>
            <person name="Monk M."/>
            <person name="Kocsube S."/>
            <person name="Drula E."/>
            <person name="Lipzen A."/>
            <person name="Balint B."/>
            <person name="Henrissat B."/>
            <person name="Andreopoulos B."/>
            <person name="Martin F.M."/>
            <person name="Harder C.B."/>
            <person name="Rigling D."/>
            <person name="Ford K.L."/>
            <person name="Foster G.D."/>
            <person name="Pangilinan J."/>
            <person name="Papanicolaou A."/>
            <person name="Barry K."/>
            <person name="LaButti K."/>
            <person name="Viragh M."/>
            <person name="Koriabine M."/>
            <person name="Yan M."/>
            <person name="Riley R."/>
            <person name="Champramary S."/>
            <person name="Plett K.L."/>
            <person name="Tsai I.J."/>
            <person name="Slot J."/>
            <person name="Sipos G."/>
            <person name="Plett J."/>
            <person name="Nagy L.G."/>
            <person name="Grigoriev I.V."/>
        </authorList>
    </citation>
    <scope>NUCLEOTIDE SEQUENCE</scope>
    <source>
        <strain evidence="10">HWK02</strain>
    </source>
</reference>
<dbReference type="InterPro" id="IPR012337">
    <property type="entry name" value="RNaseH-like_sf"/>
</dbReference>
<evidence type="ECO:0000256" key="5">
    <source>
        <dbReference type="ARBA" id="ARBA00022723"/>
    </source>
</evidence>
<evidence type="ECO:0000313" key="10">
    <source>
        <dbReference type="EMBL" id="KAK0502048.1"/>
    </source>
</evidence>
<keyword evidence="6" id="KW-0255">Endonuclease</keyword>
<keyword evidence="11" id="KW-1185">Reference proteome</keyword>
<comment type="caution">
    <text evidence="10">The sequence shown here is derived from an EMBL/GenBank/DDBJ whole genome shotgun (WGS) entry which is preliminary data.</text>
</comment>
<dbReference type="InterPro" id="IPR026960">
    <property type="entry name" value="RVT-Znf"/>
</dbReference>
<keyword evidence="7" id="KW-0378">Hydrolase</keyword>
<evidence type="ECO:0000313" key="11">
    <source>
        <dbReference type="Proteomes" id="UP001175228"/>
    </source>
</evidence>
<accession>A0AA39UT44</accession>
<feature type="compositionally biased region" description="Acidic residues" evidence="8">
    <location>
        <begin position="27"/>
        <end position="37"/>
    </location>
</feature>
<dbReference type="GO" id="GO:0003676">
    <property type="term" value="F:nucleic acid binding"/>
    <property type="evidence" value="ECO:0007669"/>
    <property type="project" value="InterPro"/>
</dbReference>
<evidence type="ECO:0000256" key="2">
    <source>
        <dbReference type="ARBA" id="ARBA00005300"/>
    </source>
</evidence>
<organism evidence="10 11">
    <name type="scientific">Armillaria luteobubalina</name>
    <dbReference type="NCBI Taxonomy" id="153913"/>
    <lineage>
        <taxon>Eukaryota</taxon>
        <taxon>Fungi</taxon>
        <taxon>Dikarya</taxon>
        <taxon>Basidiomycota</taxon>
        <taxon>Agaricomycotina</taxon>
        <taxon>Agaricomycetes</taxon>
        <taxon>Agaricomycetidae</taxon>
        <taxon>Agaricales</taxon>
        <taxon>Marasmiineae</taxon>
        <taxon>Physalacriaceae</taxon>
        <taxon>Armillaria</taxon>
    </lineage>
</organism>
<dbReference type="PROSITE" id="PS50879">
    <property type="entry name" value="RNASE_H_1"/>
    <property type="match status" value="1"/>
</dbReference>
<dbReference type="InterPro" id="IPR050092">
    <property type="entry name" value="RNase_H"/>
</dbReference>
<dbReference type="PANTHER" id="PTHR10642:SF26">
    <property type="entry name" value="RIBONUCLEASE H1"/>
    <property type="match status" value="1"/>
</dbReference>
<dbReference type="Pfam" id="PF13966">
    <property type="entry name" value="zf-RVT"/>
    <property type="match status" value="1"/>
</dbReference>
<evidence type="ECO:0000256" key="4">
    <source>
        <dbReference type="ARBA" id="ARBA00022722"/>
    </source>
</evidence>
<dbReference type="AlphaFoldDB" id="A0AA39UT44"/>
<dbReference type="GO" id="GO:0043137">
    <property type="term" value="P:DNA replication, removal of RNA primer"/>
    <property type="evidence" value="ECO:0007669"/>
    <property type="project" value="TreeGrafter"/>
</dbReference>
<dbReference type="GO" id="GO:0004523">
    <property type="term" value="F:RNA-DNA hybrid ribonuclease activity"/>
    <property type="evidence" value="ECO:0007669"/>
    <property type="project" value="UniProtKB-EC"/>
</dbReference>
<name>A0AA39UT44_9AGAR</name>
<evidence type="ECO:0000256" key="8">
    <source>
        <dbReference type="SAM" id="MobiDB-lite"/>
    </source>
</evidence>
<comment type="catalytic activity">
    <reaction evidence="1">
        <text>Endonucleolytic cleavage to 5'-phosphomonoester.</text>
        <dbReference type="EC" id="3.1.26.4"/>
    </reaction>
</comment>
<comment type="similarity">
    <text evidence="2">Belongs to the RNase H family.</text>
</comment>
<evidence type="ECO:0000259" key="9">
    <source>
        <dbReference type="PROSITE" id="PS50879"/>
    </source>
</evidence>
<keyword evidence="5" id="KW-0479">Metal-binding</keyword>
<proteinExistence type="inferred from homology"/>
<dbReference type="EC" id="3.1.26.4" evidence="3"/>
<feature type="region of interest" description="Disordered" evidence="8">
    <location>
        <begin position="1"/>
        <end position="56"/>
    </location>
</feature>
<dbReference type="EMBL" id="JAUEPU010000005">
    <property type="protein sequence ID" value="KAK0502048.1"/>
    <property type="molecule type" value="Genomic_DNA"/>
</dbReference>
<dbReference type="InterPro" id="IPR036397">
    <property type="entry name" value="RNaseH_sf"/>
</dbReference>